<dbReference type="InterPro" id="IPR050189">
    <property type="entry name" value="MFS_Efflux_Transporters"/>
</dbReference>
<feature type="transmembrane region" description="Helical" evidence="6">
    <location>
        <begin position="351"/>
        <end position="374"/>
    </location>
</feature>
<feature type="transmembrane region" description="Helical" evidence="6">
    <location>
        <begin position="380"/>
        <end position="400"/>
    </location>
</feature>
<gene>
    <name evidence="8" type="ORF">I6U48_26375</name>
</gene>
<comment type="subcellular location">
    <subcellularLocation>
        <location evidence="1">Cell membrane</location>
        <topology evidence="1">Multi-pass membrane protein</topology>
    </subcellularLocation>
</comment>
<feature type="transmembrane region" description="Helical" evidence="6">
    <location>
        <begin position="54"/>
        <end position="76"/>
    </location>
</feature>
<keyword evidence="2" id="KW-1003">Cell membrane</keyword>
<dbReference type="GO" id="GO:0005886">
    <property type="term" value="C:plasma membrane"/>
    <property type="evidence" value="ECO:0007669"/>
    <property type="project" value="UniProtKB-SubCell"/>
</dbReference>
<feature type="transmembrane region" description="Helical" evidence="6">
    <location>
        <begin position="293"/>
        <end position="311"/>
    </location>
</feature>
<evidence type="ECO:0000259" key="7">
    <source>
        <dbReference type="PROSITE" id="PS50850"/>
    </source>
</evidence>
<dbReference type="RefSeq" id="WP_218323492.1">
    <property type="nucleotide sequence ID" value="NZ_JAEEGC010000177.1"/>
</dbReference>
<organism evidence="8 9">
    <name type="scientific">Clostridium thailandense</name>
    <dbReference type="NCBI Taxonomy" id="2794346"/>
    <lineage>
        <taxon>Bacteria</taxon>
        <taxon>Bacillati</taxon>
        <taxon>Bacillota</taxon>
        <taxon>Clostridia</taxon>
        <taxon>Eubacteriales</taxon>
        <taxon>Clostridiaceae</taxon>
        <taxon>Clostridium</taxon>
    </lineage>
</organism>
<feature type="transmembrane region" description="Helical" evidence="6">
    <location>
        <begin position="144"/>
        <end position="163"/>
    </location>
</feature>
<accession>A0A949WTJ8</accession>
<dbReference type="PROSITE" id="PS50850">
    <property type="entry name" value="MFS"/>
    <property type="match status" value="1"/>
</dbReference>
<feature type="transmembrane region" description="Helical" evidence="6">
    <location>
        <begin position="175"/>
        <end position="194"/>
    </location>
</feature>
<evidence type="ECO:0000256" key="6">
    <source>
        <dbReference type="SAM" id="Phobius"/>
    </source>
</evidence>
<feature type="transmembrane region" description="Helical" evidence="6">
    <location>
        <begin position="88"/>
        <end position="105"/>
    </location>
</feature>
<feature type="transmembrane region" description="Helical" evidence="6">
    <location>
        <begin position="227"/>
        <end position="251"/>
    </location>
</feature>
<dbReference type="Proteomes" id="UP000694308">
    <property type="component" value="Unassembled WGS sequence"/>
</dbReference>
<sequence length="405" mass="43045">MNCNLEINTSKSKNISSGLMVSILTLAAASAPICMSKVSPIMPVLMKALDIREAQAGLLISVFSMVGIFLAIPGGFVIHKFGPRKSGLIGLSALIFGSLVGTYTSSFTPLLITRIIEGVGMALLSIVGPVIIGMSFSSEKRGAAMGLFTTFSVVGQSIMLIVAPRIAGSYGWKGVWWFATIYAIVFLVIWFLFIKNPPASNHENVNDSDQAAENSKSDHSALKNKSVWFLAITLCLFLTGLMSLVFFLPTYLNLIRGMSMTKASSMVSVVTLLGIPFGIVGGILSDKIGSRRWFSIILMVITAILFGTIPLVPTDKIIFSAIGLGIVPGMVLPPIFAAVTEVLDDQKMAGIAMGLLSTGQNVGMALGAAGFGAIVQASNWSTAFFTLVPITILGAIFMMVNKRVR</sequence>
<evidence type="ECO:0000256" key="3">
    <source>
        <dbReference type="ARBA" id="ARBA00022692"/>
    </source>
</evidence>
<evidence type="ECO:0000313" key="9">
    <source>
        <dbReference type="Proteomes" id="UP000694308"/>
    </source>
</evidence>
<evidence type="ECO:0000256" key="2">
    <source>
        <dbReference type="ARBA" id="ARBA00022475"/>
    </source>
</evidence>
<dbReference type="EMBL" id="JAEEGC010000177">
    <property type="protein sequence ID" value="MBV7276410.1"/>
    <property type="molecule type" value="Genomic_DNA"/>
</dbReference>
<keyword evidence="5 6" id="KW-0472">Membrane</keyword>
<reference evidence="8" key="1">
    <citation type="submission" date="2020-12" db="EMBL/GenBank/DDBJ databases">
        <title>Clostridium thailandense sp. nov., a novel acetogenic bacterium isolated from peat land soil in Thailand.</title>
        <authorList>
            <person name="Chaikitkaew S."/>
            <person name="Birkeland N.K."/>
        </authorList>
    </citation>
    <scope>NUCLEOTIDE SEQUENCE</scope>
    <source>
        <strain evidence="8">PL3</strain>
    </source>
</reference>
<keyword evidence="3 6" id="KW-0812">Transmembrane</keyword>
<dbReference type="Pfam" id="PF07690">
    <property type="entry name" value="MFS_1"/>
    <property type="match status" value="1"/>
</dbReference>
<evidence type="ECO:0000256" key="4">
    <source>
        <dbReference type="ARBA" id="ARBA00022989"/>
    </source>
</evidence>
<dbReference type="InterPro" id="IPR020846">
    <property type="entry name" value="MFS_dom"/>
</dbReference>
<evidence type="ECO:0000313" key="8">
    <source>
        <dbReference type="EMBL" id="MBV7276410.1"/>
    </source>
</evidence>
<feature type="transmembrane region" description="Helical" evidence="6">
    <location>
        <begin position="317"/>
        <end position="339"/>
    </location>
</feature>
<name>A0A949WTJ8_9CLOT</name>
<dbReference type="PANTHER" id="PTHR43124">
    <property type="entry name" value="PURINE EFFLUX PUMP PBUE"/>
    <property type="match status" value="1"/>
</dbReference>
<dbReference type="CDD" id="cd17325">
    <property type="entry name" value="MFS_MdtG_SLC18_like"/>
    <property type="match status" value="1"/>
</dbReference>
<dbReference type="GO" id="GO:0022857">
    <property type="term" value="F:transmembrane transporter activity"/>
    <property type="evidence" value="ECO:0007669"/>
    <property type="project" value="InterPro"/>
</dbReference>
<evidence type="ECO:0000256" key="5">
    <source>
        <dbReference type="ARBA" id="ARBA00023136"/>
    </source>
</evidence>
<proteinExistence type="predicted"/>
<feature type="transmembrane region" description="Helical" evidence="6">
    <location>
        <begin position="111"/>
        <end position="132"/>
    </location>
</feature>
<dbReference type="InterPro" id="IPR011701">
    <property type="entry name" value="MFS"/>
</dbReference>
<keyword evidence="9" id="KW-1185">Reference proteome</keyword>
<protein>
    <submittedName>
        <fullName evidence="8">MFS transporter</fullName>
    </submittedName>
</protein>
<comment type="caution">
    <text evidence="8">The sequence shown here is derived from an EMBL/GenBank/DDBJ whole genome shotgun (WGS) entry which is preliminary data.</text>
</comment>
<dbReference type="PANTHER" id="PTHR43124:SF3">
    <property type="entry name" value="CHLORAMPHENICOL EFFLUX PUMP RV0191"/>
    <property type="match status" value="1"/>
</dbReference>
<feature type="domain" description="Major facilitator superfamily (MFS) profile" evidence="7">
    <location>
        <begin position="20"/>
        <end position="405"/>
    </location>
</feature>
<feature type="transmembrane region" description="Helical" evidence="6">
    <location>
        <begin position="263"/>
        <end position="284"/>
    </location>
</feature>
<keyword evidence="4 6" id="KW-1133">Transmembrane helix</keyword>
<evidence type="ECO:0000256" key="1">
    <source>
        <dbReference type="ARBA" id="ARBA00004651"/>
    </source>
</evidence>
<dbReference type="AlphaFoldDB" id="A0A949WTJ8"/>